<dbReference type="Pfam" id="PF00534">
    <property type="entry name" value="Glycos_transf_1"/>
    <property type="match status" value="1"/>
</dbReference>
<dbReference type="EMBL" id="CP026923">
    <property type="protein sequence ID" value="AVG24648.1"/>
    <property type="molecule type" value="Genomic_DNA"/>
</dbReference>
<dbReference type="InterPro" id="IPR050194">
    <property type="entry name" value="Glycosyltransferase_grp1"/>
</dbReference>
<feature type="domain" description="Glycosyl transferase family 1" evidence="2">
    <location>
        <begin position="265"/>
        <end position="409"/>
    </location>
</feature>
<gene>
    <name evidence="3" type="ORF">C3B54_111719</name>
</gene>
<evidence type="ECO:0000313" key="3">
    <source>
        <dbReference type="EMBL" id="AVG24648.1"/>
    </source>
</evidence>
<keyword evidence="4" id="KW-1185">Reference proteome</keyword>
<dbReference type="InterPro" id="IPR001296">
    <property type="entry name" value="Glyco_trans_1"/>
</dbReference>
<protein>
    <submittedName>
        <fullName evidence="3">Glycosyltransferase</fullName>
    </submittedName>
</protein>
<dbReference type="KEGG" id="psai:C3B54_111719"/>
<evidence type="ECO:0000259" key="2">
    <source>
        <dbReference type="Pfam" id="PF00534"/>
    </source>
</evidence>
<name>A0A2L2BSK7_9MICO</name>
<dbReference type="Proteomes" id="UP000243077">
    <property type="component" value="Chromosome"/>
</dbReference>
<dbReference type="SUPFAM" id="SSF53756">
    <property type="entry name" value="UDP-Glycosyltransferase/glycogen phosphorylase"/>
    <property type="match status" value="1"/>
</dbReference>
<evidence type="ECO:0000256" key="1">
    <source>
        <dbReference type="ARBA" id="ARBA00022679"/>
    </source>
</evidence>
<organism evidence="3 4">
    <name type="scientific">Pontimonas salivibrio</name>
    <dbReference type="NCBI Taxonomy" id="1159327"/>
    <lineage>
        <taxon>Bacteria</taxon>
        <taxon>Bacillati</taxon>
        <taxon>Actinomycetota</taxon>
        <taxon>Actinomycetes</taxon>
        <taxon>Micrococcales</taxon>
        <taxon>Microbacteriaceae</taxon>
        <taxon>Pontimonas</taxon>
    </lineage>
</organism>
<evidence type="ECO:0000313" key="4">
    <source>
        <dbReference type="Proteomes" id="UP000243077"/>
    </source>
</evidence>
<dbReference type="PANTHER" id="PTHR45947">
    <property type="entry name" value="SULFOQUINOVOSYL TRANSFERASE SQD2"/>
    <property type="match status" value="1"/>
</dbReference>
<dbReference type="AlphaFoldDB" id="A0A2L2BSK7"/>
<dbReference type="PANTHER" id="PTHR45947:SF13">
    <property type="entry name" value="TRANSFERASE"/>
    <property type="match status" value="1"/>
</dbReference>
<accession>A0A2L2BSK7</accession>
<dbReference type="OrthoDB" id="8878585at2"/>
<keyword evidence="1 3" id="KW-0808">Transferase</keyword>
<reference evidence="3 4" key="1">
    <citation type="submission" date="2018-02" db="EMBL/GenBank/DDBJ databases">
        <title>Complete genome of the streamlined marine actinobacterium Pontimonas salivibrio CL-TW6 adapted to coastal planktonic lifestype.</title>
        <authorList>
            <person name="Cho B.C."/>
            <person name="Hardies S.C."/>
            <person name="Jang G.I."/>
            <person name="Hwang C.Y."/>
        </authorList>
    </citation>
    <scope>NUCLEOTIDE SEQUENCE [LARGE SCALE GENOMIC DNA]</scope>
    <source>
        <strain evidence="3 4">CL-TW6</strain>
    </source>
</reference>
<dbReference type="RefSeq" id="WP_104914100.1">
    <property type="nucleotide sequence ID" value="NZ_CP026923.1"/>
</dbReference>
<dbReference type="GO" id="GO:0016757">
    <property type="term" value="F:glycosyltransferase activity"/>
    <property type="evidence" value="ECO:0007669"/>
    <property type="project" value="InterPro"/>
</dbReference>
<proteinExistence type="predicted"/>
<dbReference type="Gene3D" id="3.40.50.2000">
    <property type="entry name" value="Glycogen Phosphorylase B"/>
    <property type="match status" value="2"/>
</dbReference>
<sequence>MTPTPDTTDRRPLKVVFVAAHDSLGGAARAAYRVFDAIRTHFPDRIDITFRVIHKTRDDEQIVGGKASRSRLEYAQYFLRTRFRKYLPRKPFISPNTLLHSQALYPTGLGREINRMTPDVILLGWLGNATLSIAEVGRLRAPVVWRLSDMWMFSGAEHYTDTGRYRVGYSKASRPPGESGPDIDRETFRRKRRQWKKPSHVVALTRWLEREAKSSVLSATRPTHVIPVPMDTGFWAPTDQKKARNSFGIEQDAVVVMFGAGNGTSQPHKGAGLLFDALPLLKSLHAASGDTRPLRAIVFGEDGPTREVGGVPVQFLGRLDDEGLRRAYSAADVFVVPSRLEAFGQVAAEAQCCGTPVVAFDNSGLADVVEDRVTGALAQAFDPQSLADAIHWVIEDSERTSTLGAAATERARRLWDPKTVAESYVAVLEQAAAEKN</sequence>